<dbReference type="OrthoDB" id="443402at2759"/>
<dbReference type="Proteomes" id="UP000275846">
    <property type="component" value="Unassembled WGS sequence"/>
</dbReference>
<dbReference type="GO" id="GO:0140956">
    <property type="term" value="F:histone H3K79 trimethyltransferase activity"/>
    <property type="evidence" value="ECO:0007669"/>
    <property type="project" value="UniProtKB-EC"/>
</dbReference>
<evidence type="ECO:0000256" key="1">
    <source>
        <dbReference type="ARBA" id="ARBA00004123"/>
    </source>
</evidence>
<feature type="domain" description="DOT1" evidence="12">
    <location>
        <begin position="1"/>
        <end position="218"/>
    </location>
</feature>
<sequence length="218" mass="25023">MRIVICHFQWNEKGVRPEFCDRRAKTNQLKIILAQCYNRAVEDPEKLNQYPPFSPQVYGETSFELVSQMVNTVSITNDDSFIDLGSGVGQVVLQVAASSNAKFSYGIEKADYPSRCAEKMDREFRRWMLVQGDFLSPECTERIISSTIIFANNFAFGPEVDHQLKERFANLKEGAKIIASKAFCSLNFRISDRKLDGKLAFWIKVYAFYFDQVHVEIS</sequence>
<dbReference type="Pfam" id="PF08123">
    <property type="entry name" value="DOT1"/>
    <property type="match status" value="1"/>
</dbReference>
<evidence type="ECO:0000256" key="8">
    <source>
        <dbReference type="ARBA" id="ARBA00023242"/>
    </source>
</evidence>
<name>A0A183T4I5_SCHSO</name>
<dbReference type="InterPro" id="IPR030445">
    <property type="entry name" value="H3-K79_meTrfase"/>
</dbReference>
<evidence type="ECO:0000256" key="2">
    <source>
        <dbReference type="ARBA" id="ARBA00012190"/>
    </source>
</evidence>
<proteinExistence type="inferred from homology"/>
<reference evidence="15" key="1">
    <citation type="submission" date="2016-06" db="UniProtKB">
        <authorList>
            <consortium name="WormBaseParasite"/>
        </authorList>
    </citation>
    <scope>IDENTIFICATION</scope>
</reference>
<keyword evidence="6 11" id="KW-0949">S-adenosyl-L-methionine</keyword>
<gene>
    <name evidence="13" type="ORF">SSLN_LOCUS11383</name>
</gene>
<dbReference type="PANTHER" id="PTHR21451">
    <property type="entry name" value="HISTONE H3 METHYLTRANSFERASE"/>
    <property type="match status" value="1"/>
</dbReference>
<dbReference type="PANTHER" id="PTHR21451:SF0">
    <property type="entry name" value="HISTONE-LYSINE N-METHYLTRANSFERASE, H3 LYSINE-79 SPECIFIC"/>
    <property type="match status" value="1"/>
</dbReference>
<evidence type="ECO:0000256" key="11">
    <source>
        <dbReference type="RuleBase" id="RU271113"/>
    </source>
</evidence>
<keyword evidence="4 11" id="KW-0489">Methyltransferase</keyword>
<dbReference type="EC" id="2.1.1.360" evidence="2 11"/>
<dbReference type="InterPro" id="IPR025789">
    <property type="entry name" value="DOT1_dom"/>
</dbReference>
<dbReference type="EMBL" id="UYSU01036486">
    <property type="protein sequence ID" value="VDL97768.1"/>
    <property type="molecule type" value="Genomic_DNA"/>
</dbReference>
<comment type="miscellaneous">
    <text evidence="11">In contrast to other lysine histone methyltransferases, it does not contain a SET domain, suggesting the existence of another mechanism for methylation of lysine residues of histones.</text>
</comment>
<dbReference type="GO" id="GO:0032259">
    <property type="term" value="P:methylation"/>
    <property type="evidence" value="ECO:0007669"/>
    <property type="project" value="UniProtKB-KW"/>
</dbReference>
<dbReference type="SUPFAM" id="SSF53335">
    <property type="entry name" value="S-adenosyl-L-methionine-dependent methyltransferases"/>
    <property type="match status" value="1"/>
</dbReference>
<dbReference type="Gene3D" id="3.40.50.150">
    <property type="entry name" value="Vaccinia Virus protein VP39"/>
    <property type="match status" value="1"/>
</dbReference>
<dbReference type="GO" id="GO:0005634">
    <property type="term" value="C:nucleus"/>
    <property type="evidence" value="ECO:0007669"/>
    <property type="project" value="UniProtKB-SubCell"/>
</dbReference>
<dbReference type="Gene3D" id="1.10.260.60">
    <property type="match status" value="1"/>
</dbReference>
<dbReference type="CDD" id="cd02440">
    <property type="entry name" value="AdoMet_MTases"/>
    <property type="match status" value="1"/>
</dbReference>
<dbReference type="GO" id="GO:0006281">
    <property type="term" value="P:DNA repair"/>
    <property type="evidence" value="ECO:0007669"/>
    <property type="project" value="TreeGrafter"/>
</dbReference>
<protein>
    <recommendedName>
        <fullName evidence="3 11">Histone-lysine N-methyltransferase, H3 lysine-79 specific</fullName>
        <ecNumber evidence="2 11">2.1.1.360</ecNumber>
    </recommendedName>
    <alternativeName>
        <fullName evidence="9 11">Histone H3-K79 methyltransferase</fullName>
    </alternativeName>
</protein>
<evidence type="ECO:0000256" key="6">
    <source>
        <dbReference type="ARBA" id="ARBA00022691"/>
    </source>
</evidence>
<evidence type="ECO:0000256" key="7">
    <source>
        <dbReference type="ARBA" id="ARBA00022853"/>
    </source>
</evidence>
<comment type="subcellular location">
    <subcellularLocation>
        <location evidence="1 11">Nucleus</location>
    </subcellularLocation>
</comment>
<keyword evidence="14" id="KW-1185">Reference proteome</keyword>
<keyword evidence="7 11" id="KW-0156">Chromatin regulator</keyword>
<evidence type="ECO:0000256" key="4">
    <source>
        <dbReference type="ARBA" id="ARBA00022603"/>
    </source>
</evidence>
<evidence type="ECO:0000313" key="15">
    <source>
        <dbReference type="WBParaSite" id="SSLN_0001181901-mRNA-1"/>
    </source>
</evidence>
<dbReference type="AlphaFoldDB" id="A0A183T4I5"/>
<evidence type="ECO:0000313" key="14">
    <source>
        <dbReference type="Proteomes" id="UP000275846"/>
    </source>
</evidence>
<evidence type="ECO:0000256" key="10">
    <source>
        <dbReference type="ARBA" id="ARBA00047770"/>
    </source>
</evidence>
<dbReference type="InterPro" id="IPR029063">
    <property type="entry name" value="SAM-dependent_MTases_sf"/>
</dbReference>
<reference evidence="13 14" key="2">
    <citation type="submission" date="2018-11" db="EMBL/GenBank/DDBJ databases">
        <authorList>
            <consortium name="Pathogen Informatics"/>
        </authorList>
    </citation>
    <scope>NUCLEOTIDE SEQUENCE [LARGE SCALE GENOMIC DNA]</scope>
    <source>
        <strain evidence="13 14">NST_G2</strain>
    </source>
</reference>
<dbReference type="WBParaSite" id="SSLN_0001181901-mRNA-1">
    <property type="protein sequence ID" value="SSLN_0001181901-mRNA-1"/>
    <property type="gene ID" value="SSLN_0001181901"/>
</dbReference>
<comment type="catalytic activity">
    <reaction evidence="10 11">
        <text>L-lysyl(79)-[histone H3] + 3 S-adenosyl-L-methionine = N(6),N(6),N(6)-trimethyl-L-lysyl(79)-[histone H3] + 3 S-adenosyl-L-homocysteine + 3 H(+)</text>
        <dbReference type="Rhea" id="RHEA:60328"/>
        <dbReference type="Rhea" id="RHEA-COMP:15549"/>
        <dbReference type="Rhea" id="RHEA-COMP:15552"/>
        <dbReference type="ChEBI" id="CHEBI:15378"/>
        <dbReference type="ChEBI" id="CHEBI:29969"/>
        <dbReference type="ChEBI" id="CHEBI:57856"/>
        <dbReference type="ChEBI" id="CHEBI:59789"/>
        <dbReference type="ChEBI" id="CHEBI:61961"/>
        <dbReference type="EC" id="2.1.1.360"/>
    </reaction>
</comment>
<evidence type="ECO:0000259" key="12">
    <source>
        <dbReference type="PROSITE" id="PS51569"/>
    </source>
</evidence>
<accession>A0A183T4I5</accession>
<dbReference type="GO" id="GO:0000077">
    <property type="term" value="P:DNA damage checkpoint signaling"/>
    <property type="evidence" value="ECO:0007669"/>
    <property type="project" value="TreeGrafter"/>
</dbReference>
<organism evidence="15">
    <name type="scientific">Schistocephalus solidus</name>
    <name type="common">Tapeworm</name>
    <dbReference type="NCBI Taxonomy" id="70667"/>
    <lineage>
        <taxon>Eukaryota</taxon>
        <taxon>Metazoa</taxon>
        <taxon>Spiralia</taxon>
        <taxon>Lophotrochozoa</taxon>
        <taxon>Platyhelminthes</taxon>
        <taxon>Cestoda</taxon>
        <taxon>Eucestoda</taxon>
        <taxon>Diphyllobothriidea</taxon>
        <taxon>Diphyllobothriidae</taxon>
        <taxon>Schistocephalus</taxon>
    </lineage>
</organism>
<evidence type="ECO:0000256" key="9">
    <source>
        <dbReference type="ARBA" id="ARBA00029821"/>
    </source>
</evidence>
<dbReference type="FunFam" id="3.40.50.150:FF:000033">
    <property type="entry name" value="Histone-lysine N-methyltransferase, H3 lysine-79 specific"/>
    <property type="match status" value="1"/>
</dbReference>
<evidence type="ECO:0000256" key="3">
    <source>
        <dbReference type="ARBA" id="ARBA00020987"/>
    </source>
</evidence>
<evidence type="ECO:0000313" key="13">
    <source>
        <dbReference type="EMBL" id="VDL97768.1"/>
    </source>
</evidence>
<keyword evidence="8 11" id="KW-0539">Nucleus</keyword>
<dbReference type="PROSITE" id="PS51569">
    <property type="entry name" value="DOT1"/>
    <property type="match status" value="1"/>
</dbReference>
<comment type="similarity">
    <text evidence="11">Belongs to the class I-like SAM-binding methyltransferase superfamily. DOT1 family.</text>
</comment>
<dbReference type="STRING" id="70667.A0A183T4I5"/>
<keyword evidence="5 11" id="KW-0808">Transferase</keyword>
<evidence type="ECO:0000256" key="5">
    <source>
        <dbReference type="ARBA" id="ARBA00022679"/>
    </source>
</evidence>
<comment type="function">
    <text evidence="11">Histone methyltransferase that specifically trimethylates histone H3 to form H3K79me3. This methylation is required for telomere silencing and for the pachytene checkpoint during the meiotic cell cycle by allowing the recruitment of RAD9 to double strand breaks. Nucleosomes are preferred as substrate compared to free histone.</text>
</comment>